<gene>
    <name evidence="2" type="ORF">COLO4_25686</name>
</gene>
<protein>
    <recommendedName>
        <fullName evidence="1">F-box domain-containing protein</fullName>
    </recommendedName>
</protein>
<dbReference type="AlphaFoldDB" id="A0A1R3I0F8"/>
<sequence length="551" mass="62541">MAEVDPFPLEESCVESDSGAFFFFLGSGKNVYPSKLEIKNMMTYQLPEEIYMEILERLPIKSLIRFKTVCKSWKSLISTPCFIDRHFSRSAANSNKVGIALTRKCKDGPYCKIYFEIINLSPTSLGETTTFIEHVVTGCQEARPLGWCRGLLLLGVDCSDCKLLLSNPSTRESKEIPDPPYRRLEFEKISSASAFGYDFNIKSHKIVLIYELAPHWVIIRENKVGVGARHAIEYFDFAVKGSLCIVYRIKAGFNFEIWVMKRYGVKESWLKWMSFENEYVPYPICFGKNNINVSLVSAFAFDESLICFDDEVGEGKQSQAKSISQTEEMLDLDVEIPQEEMKWLENYVIGRLNQNIMYDQVKQTAAGLNLDAVVIALSMTVSEVWLKLEDVPLFLWHQNFFKELMNRWEDAGVKGFFGNVLNDNYSYSEEKTLGTSPETLANEDAINEVSEEVVLETVNRGEEVVDSINSRMNVALEEELMCGGGFIANVLEVSPDDRINRVQERDSNFELGHEHAIMGLTKEKEGEATQPIISGSSICDLIIKLLPTGRH</sequence>
<dbReference type="Gene3D" id="1.20.1280.50">
    <property type="match status" value="1"/>
</dbReference>
<evidence type="ECO:0000313" key="2">
    <source>
        <dbReference type="EMBL" id="OMO76057.1"/>
    </source>
</evidence>
<evidence type="ECO:0000313" key="3">
    <source>
        <dbReference type="Proteomes" id="UP000187203"/>
    </source>
</evidence>
<dbReference type="InterPro" id="IPR001810">
    <property type="entry name" value="F-box_dom"/>
</dbReference>
<dbReference type="PANTHER" id="PTHR31672">
    <property type="entry name" value="BNACNNG10540D PROTEIN"/>
    <property type="match status" value="1"/>
</dbReference>
<dbReference type="CDD" id="cd22157">
    <property type="entry name" value="F-box_AtFBW1-like"/>
    <property type="match status" value="1"/>
</dbReference>
<proteinExistence type="predicted"/>
<feature type="domain" description="F-box" evidence="1">
    <location>
        <begin position="40"/>
        <end position="90"/>
    </location>
</feature>
<keyword evidence="3" id="KW-1185">Reference proteome</keyword>
<organism evidence="2 3">
    <name type="scientific">Corchorus olitorius</name>
    <dbReference type="NCBI Taxonomy" id="93759"/>
    <lineage>
        <taxon>Eukaryota</taxon>
        <taxon>Viridiplantae</taxon>
        <taxon>Streptophyta</taxon>
        <taxon>Embryophyta</taxon>
        <taxon>Tracheophyta</taxon>
        <taxon>Spermatophyta</taxon>
        <taxon>Magnoliopsida</taxon>
        <taxon>eudicotyledons</taxon>
        <taxon>Gunneridae</taxon>
        <taxon>Pentapetalae</taxon>
        <taxon>rosids</taxon>
        <taxon>malvids</taxon>
        <taxon>Malvales</taxon>
        <taxon>Malvaceae</taxon>
        <taxon>Grewioideae</taxon>
        <taxon>Apeibeae</taxon>
        <taxon>Corchorus</taxon>
    </lineage>
</organism>
<dbReference type="Proteomes" id="UP000187203">
    <property type="component" value="Unassembled WGS sequence"/>
</dbReference>
<accession>A0A1R3I0F8</accession>
<dbReference type="InterPro" id="IPR036047">
    <property type="entry name" value="F-box-like_dom_sf"/>
</dbReference>
<dbReference type="SUPFAM" id="SSF81383">
    <property type="entry name" value="F-box domain"/>
    <property type="match status" value="1"/>
</dbReference>
<name>A0A1R3I0F8_9ROSI</name>
<dbReference type="OrthoDB" id="1924677at2759"/>
<reference evidence="3" key="1">
    <citation type="submission" date="2013-09" db="EMBL/GenBank/DDBJ databases">
        <title>Corchorus olitorius genome sequencing.</title>
        <authorList>
            <person name="Alam M."/>
            <person name="Haque M.S."/>
            <person name="Islam M.S."/>
            <person name="Emdad E.M."/>
            <person name="Islam M.M."/>
            <person name="Ahmed B."/>
            <person name="Halim A."/>
            <person name="Hossen Q.M.M."/>
            <person name="Hossain M.Z."/>
            <person name="Ahmed R."/>
            <person name="Khan M.M."/>
            <person name="Islam R."/>
            <person name="Rashid M.M."/>
            <person name="Khan S.A."/>
            <person name="Rahman M.S."/>
            <person name="Alam M."/>
            <person name="Yahiya A.S."/>
            <person name="Khan M.S."/>
            <person name="Azam M.S."/>
            <person name="Haque T."/>
            <person name="Lashkar M.Z.H."/>
            <person name="Akhand A.I."/>
            <person name="Morshed G."/>
            <person name="Roy S."/>
            <person name="Uddin K.S."/>
            <person name="Rabeya T."/>
            <person name="Hossain A.S."/>
            <person name="Chowdhury A."/>
            <person name="Snigdha A.R."/>
            <person name="Mortoza M.S."/>
            <person name="Matin S.A."/>
            <person name="Hoque S.M.E."/>
            <person name="Islam M.K."/>
            <person name="Roy D.K."/>
            <person name="Haider R."/>
            <person name="Moosa M.M."/>
            <person name="Elias S.M."/>
            <person name="Hasan A.M."/>
            <person name="Jahan S."/>
            <person name="Shafiuddin M."/>
            <person name="Mahmood N."/>
            <person name="Shommy N.S."/>
        </authorList>
    </citation>
    <scope>NUCLEOTIDE SEQUENCE [LARGE SCALE GENOMIC DNA]</scope>
    <source>
        <strain evidence="3">cv. O-4</strain>
    </source>
</reference>
<dbReference type="SMART" id="SM00256">
    <property type="entry name" value="FBOX"/>
    <property type="match status" value="1"/>
</dbReference>
<comment type="caution">
    <text evidence="2">The sequence shown here is derived from an EMBL/GenBank/DDBJ whole genome shotgun (WGS) entry which is preliminary data.</text>
</comment>
<dbReference type="PROSITE" id="PS50181">
    <property type="entry name" value="FBOX"/>
    <property type="match status" value="1"/>
</dbReference>
<evidence type="ECO:0000259" key="1">
    <source>
        <dbReference type="PROSITE" id="PS50181"/>
    </source>
</evidence>
<dbReference type="EMBL" id="AWUE01019118">
    <property type="protein sequence ID" value="OMO76057.1"/>
    <property type="molecule type" value="Genomic_DNA"/>
</dbReference>
<dbReference type="Pfam" id="PF00646">
    <property type="entry name" value="F-box"/>
    <property type="match status" value="1"/>
</dbReference>
<dbReference type="InterPro" id="IPR050796">
    <property type="entry name" value="SCF_F-box_component"/>
</dbReference>
<dbReference type="PANTHER" id="PTHR31672:SF13">
    <property type="entry name" value="F-BOX PROTEIN CPR30-LIKE"/>
    <property type="match status" value="1"/>
</dbReference>